<evidence type="ECO:0000256" key="3">
    <source>
        <dbReference type="SAM" id="MobiDB-lite"/>
    </source>
</evidence>
<evidence type="ECO:0000256" key="1">
    <source>
        <dbReference type="PIRSR" id="PIRSR630564-1"/>
    </source>
</evidence>
<sequence length="1206" mass="132773">MFRRNQIDGLHPLRSIRYRQIFKIIPLSSEVETLDNPGSNQSLHLARTREDYEAMKKLVAVLPPAAIPEGGSKKDNGISPSRRQSLGAADGVPMFETEDPVFFNSAMNVQKAMSIIDVYNHDAQLNGLPLTTNPNHCCTQFPRYLALAILYIMSTEEFDSGAVSGVPKSASDHAYLEHDSFGIFRYLYPVIAGISASDLTEEVANVIRRTNPVILRDPSFTIEHISPSQLFLPTAPFKYLLPMWDDLFELWVQVDFFRVSRKKSIECRRMRNVSLSSSHSTRSDSAVFFNASDPLASPASGGVAHPPLEYPSGEETNDGEVLTSVSFIPPFFAEVTAVLILAHYASTSSFEPPKLLSDVFESPHELLFAASVLKDPFVSQSSRRSNTSVTSFDPTKTLLLASYLRVDMSVLENGCDVVTFVDGPLGMLLRHNETIGLIVNSFQGENGQAEASRGVQVGDVLIAVNGWRLDAGTDAHGLVSVMRELQRPIQVTFVHANVQDQPQKITHCMADAYELPLLPGEQLIDVAQAQMKASSYGLHEAAGGMAGIGVFIDDCSPLQHPMTSKSSKYESPVNSSWLPGVAMVSGAIFVTNFRLVFHRAMTSGLSVDRSVKVQNNRRRRESRSPTRNGDGEKRTVSRTSSSSASAGAPSLGRGSSGGVRGEADTIEEEEEEEAKKSAPGDFVVPVSAILRVESFGEHEYGIVKVNVPTLGIVTKDGRAVKFVLPFQLGNTHELCGVLTRVIQEAAFNVEGGGLGNPNSSGNMKWGGDWGASKKPGGWGTYHLLHCEKSLDVKGKGDEKFGKYTLLGEYERIGLLAANSGLRCVKSSIDLAPLTPETYPDEIMVPSGMTNDELKKVCSYRSKGRIPAVVYIHERTQATISRSSQPLVGLGKNRCQEDEKLLARIMNLTEAKNKFYIMDARKKTAATGNKIMGKGTEDTRNYSGAVMLHMDIANIHSVRDSEAGVWELCRPSSVVGQGNNFWGKLDSTGWLGHVHSIMAASARCAAIISQEGMSVLVHCSDGWDRTSQITSVAQMLVNPYYRTFKGFRSIVEKEWLCFGHKFDDRCGRGVSKGAPKDEERAPIFLLFCDVVWQIMQQFPGAFEFNEKLLVAVLDQLYAGRCGTFLYNCKSVRERVLLSERSLSLWDVLAEFGVEEHFENKGWDHGESGELVVSCNCKNIRFFSPWFQRFDASLVPTVTPEVWYYPGC</sequence>
<dbReference type="GO" id="GO:0005737">
    <property type="term" value="C:cytoplasm"/>
    <property type="evidence" value="ECO:0007669"/>
    <property type="project" value="TreeGrafter"/>
</dbReference>
<feature type="compositionally biased region" description="Low complexity" evidence="3">
    <location>
        <begin position="637"/>
        <end position="653"/>
    </location>
</feature>
<dbReference type="Proteomes" id="UP001165065">
    <property type="component" value="Unassembled WGS sequence"/>
</dbReference>
<dbReference type="InterPro" id="IPR030564">
    <property type="entry name" value="Myotubularin"/>
</dbReference>
<reference evidence="7" key="1">
    <citation type="journal article" date="2023" name="Commun. Biol.">
        <title>Genome analysis of Parmales, the sister group of diatoms, reveals the evolutionary specialization of diatoms from phago-mixotrophs to photoautotrophs.</title>
        <authorList>
            <person name="Ban H."/>
            <person name="Sato S."/>
            <person name="Yoshikawa S."/>
            <person name="Yamada K."/>
            <person name="Nakamura Y."/>
            <person name="Ichinomiya M."/>
            <person name="Sato N."/>
            <person name="Blanc-Mathieu R."/>
            <person name="Endo H."/>
            <person name="Kuwata A."/>
            <person name="Ogata H."/>
        </authorList>
    </citation>
    <scope>NUCLEOTIDE SEQUENCE [LARGE SCALE GENOMIC DNA]</scope>
</reference>
<evidence type="ECO:0008006" key="8">
    <source>
        <dbReference type="Google" id="ProtNLM"/>
    </source>
</evidence>
<feature type="binding site" evidence="2">
    <location>
        <begin position="1018"/>
        <end position="1024"/>
    </location>
    <ligand>
        <name>substrate</name>
    </ligand>
</feature>
<dbReference type="PANTHER" id="PTHR10807">
    <property type="entry name" value="MYOTUBULARIN-RELATED"/>
    <property type="match status" value="1"/>
</dbReference>
<feature type="domain" description="PDZ" evidence="4">
    <location>
        <begin position="423"/>
        <end position="497"/>
    </location>
</feature>
<feature type="active site" description="Phosphocysteine intermediate" evidence="1">
    <location>
        <position position="1018"/>
    </location>
</feature>
<dbReference type="SUPFAM" id="SSF52799">
    <property type="entry name" value="(Phosphotyrosine protein) phosphatases II"/>
    <property type="match status" value="1"/>
</dbReference>
<name>A0A9W7FZF6_9STRA</name>
<dbReference type="InterPro" id="IPR016130">
    <property type="entry name" value="Tyr_Pase_AS"/>
</dbReference>
<evidence type="ECO:0000256" key="2">
    <source>
        <dbReference type="PIRSR" id="PIRSR630564-2"/>
    </source>
</evidence>
<dbReference type="InterPro" id="IPR001478">
    <property type="entry name" value="PDZ"/>
</dbReference>
<feature type="domain" description="Myotubularin phosphatase" evidence="5">
    <location>
        <begin position="799"/>
        <end position="1188"/>
    </location>
</feature>
<proteinExistence type="predicted"/>
<evidence type="ECO:0000259" key="5">
    <source>
        <dbReference type="PROSITE" id="PS51339"/>
    </source>
</evidence>
<evidence type="ECO:0000259" key="4">
    <source>
        <dbReference type="PROSITE" id="PS50106"/>
    </source>
</evidence>
<keyword evidence="7" id="KW-1185">Reference proteome</keyword>
<dbReference type="InterPro" id="IPR029021">
    <property type="entry name" value="Prot-tyrosine_phosphatase-like"/>
</dbReference>
<dbReference type="PROSITE" id="PS51339">
    <property type="entry name" value="PPASE_MYOTUBULARIN"/>
    <property type="match status" value="1"/>
</dbReference>
<dbReference type="EMBL" id="BRYA01000613">
    <property type="protein sequence ID" value="GMI25598.1"/>
    <property type="molecule type" value="Genomic_DNA"/>
</dbReference>
<dbReference type="InterPro" id="IPR010569">
    <property type="entry name" value="Myotubularin-like_Pase_dom"/>
</dbReference>
<dbReference type="InterPro" id="IPR003595">
    <property type="entry name" value="Tyr_Pase_cat"/>
</dbReference>
<dbReference type="Pfam" id="PF06602">
    <property type="entry name" value="Myotub-related"/>
    <property type="match status" value="1"/>
</dbReference>
<dbReference type="PROSITE" id="PS00383">
    <property type="entry name" value="TYR_PHOSPHATASE_1"/>
    <property type="match status" value="1"/>
</dbReference>
<feature type="region of interest" description="Disordered" evidence="3">
    <location>
        <begin position="67"/>
        <end position="87"/>
    </location>
</feature>
<organism evidence="6 7">
    <name type="scientific">Triparma columacea</name>
    <dbReference type="NCBI Taxonomy" id="722753"/>
    <lineage>
        <taxon>Eukaryota</taxon>
        <taxon>Sar</taxon>
        <taxon>Stramenopiles</taxon>
        <taxon>Ochrophyta</taxon>
        <taxon>Bolidophyceae</taxon>
        <taxon>Parmales</taxon>
        <taxon>Triparmaceae</taxon>
        <taxon>Triparma</taxon>
    </lineage>
</organism>
<dbReference type="OrthoDB" id="271628at2759"/>
<protein>
    <recommendedName>
        <fullName evidence="8">Phosphatidylinositol-3-phosphatase</fullName>
    </recommendedName>
</protein>
<accession>A0A9W7FZF6</accession>
<dbReference type="PANTHER" id="PTHR10807:SF128">
    <property type="entry name" value="PHOSPHATIDYLINOSITOL-3,5-BISPHOSPHATE 3-PHOSPHATASE"/>
    <property type="match status" value="1"/>
</dbReference>
<dbReference type="Gene3D" id="2.30.42.10">
    <property type="match status" value="1"/>
</dbReference>
<feature type="region of interest" description="Disordered" evidence="3">
    <location>
        <begin position="611"/>
        <end position="679"/>
    </location>
</feature>
<dbReference type="CDD" id="cd14507">
    <property type="entry name" value="PTP-MTM-like"/>
    <property type="match status" value="1"/>
</dbReference>
<gene>
    <name evidence="6" type="ORF">TrCOL_g9436</name>
</gene>
<dbReference type="InterPro" id="IPR036034">
    <property type="entry name" value="PDZ_sf"/>
</dbReference>
<feature type="binding site" evidence="2">
    <location>
        <begin position="953"/>
        <end position="954"/>
    </location>
    <ligand>
        <name>substrate</name>
    </ligand>
</feature>
<comment type="caution">
    <text evidence="6">The sequence shown here is derived from an EMBL/GenBank/DDBJ whole genome shotgun (WGS) entry which is preliminary data.</text>
</comment>
<dbReference type="AlphaFoldDB" id="A0A9W7FZF6"/>
<dbReference type="SMART" id="SM00404">
    <property type="entry name" value="PTPc_motif"/>
    <property type="match status" value="1"/>
</dbReference>
<evidence type="ECO:0000313" key="6">
    <source>
        <dbReference type="EMBL" id="GMI25598.1"/>
    </source>
</evidence>
<dbReference type="PROSITE" id="PS50106">
    <property type="entry name" value="PDZ"/>
    <property type="match status" value="1"/>
</dbReference>
<evidence type="ECO:0000313" key="7">
    <source>
        <dbReference type="Proteomes" id="UP001165065"/>
    </source>
</evidence>